<comment type="catalytic activity">
    <reaction evidence="15">
        <text>[GlcNAc-(1-&gt;4)-Mur2Ac(oyl-L-Ala-gamma-D-Glu-L-Lys-D-Ala-D-Ala)](n)-di-trans,octa-cis-undecaprenyl diphosphate + beta-D-GlcNAc-(1-&gt;4)-Mur2Ac(oyl-L-Ala-gamma-D-Glu-L-Lys-D-Ala-D-Ala)-di-trans,octa-cis-undecaprenyl diphosphate = [GlcNAc-(1-&gt;4)-Mur2Ac(oyl-L-Ala-gamma-D-Glu-L-Lys-D-Ala-D-Ala)](n+1)-di-trans,octa-cis-undecaprenyl diphosphate + di-trans,octa-cis-undecaprenyl diphosphate + H(+)</text>
        <dbReference type="Rhea" id="RHEA:23708"/>
        <dbReference type="Rhea" id="RHEA-COMP:9602"/>
        <dbReference type="Rhea" id="RHEA-COMP:9603"/>
        <dbReference type="ChEBI" id="CHEBI:15378"/>
        <dbReference type="ChEBI" id="CHEBI:58405"/>
        <dbReference type="ChEBI" id="CHEBI:60033"/>
        <dbReference type="ChEBI" id="CHEBI:78435"/>
        <dbReference type="EC" id="2.4.99.28"/>
    </reaction>
</comment>
<evidence type="ECO:0000256" key="1">
    <source>
        <dbReference type="ARBA" id="ARBA00004141"/>
    </source>
</evidence>
<evidence type="ECO:0000256" key="3">
    <source>
        <dbReference type="ARBA" id="ARBA00022679"/>
    </source>
</evidence>
<dbReference type="EMBL" id="CP089977">
    <property type="protein sequence ID" value="UXZ04263.1"/>
    <property type="molecule type" value="Genomic_DNA"/>
</dbReference>
<feature type="transmembrane region" description="Helical" evidence="16">
    <location>
        <begin position="328"/>
        <end position="349"/>
    </location>
</feature>
<evidence type="ECO:0000256" key="6">
    <source>
        <dbReference type="ARBA" id="ARBA00022984"/>
    </source>
</evidence>
<dbReference type="PANTHER" id="PTHR30474">
    <property type="entry name" value="CELL CYCLE PROTEIN"/>
    <property type="match status" value="1"/>
</dbReference>
<evidence type="ECO:0000256" key="11">
    <source>
        <dbReference type="ARBA" id="ARBA00038053"/>
    </source>
</evidence>
<keyword evidence="2" id="KW-0328">Glycosyltransferase</keyword>
<reference evidence="17" key="1">
    <citation type="submission" date="2021-12" db="EMBL/GenBank/DDBJ databases">
        <title>taxonomy of Moraxella sp. ZY201224.</title>
        <authorList>
            <person name="Li F."/>
        </authorList>
    </citation>
    <scope>NUCLEOTIDE SEQUENCE</scope>
    <source>
        <strain evidence="17">ZY201224</strain>
    </source>
</reference>
<dbReference type="EC" id="2.4.99.28" evidence="14"/>
<name>A0ABY6F2E7_9GAMM</name>
<evidence type="ECO:0000256" key="16">
    <source>
        <dbReference type="SAM" id="Phobius"/>
    </source>
</evidence>
<keyword evidence="8 16" id="KW-0472">Membrane</keyword>
<gene>
    <name evidence="17" type="ORF">LU297_06560</name>
</gene>
<evidence type="ECO:0000256" key="14">
    <source>
        <dbReference type="ARBA" id="ARBA00044770"/>
    </source>
</evidence>
<feature type="transmembrane region" description="Helical" evidence="16">
    <location>
        <begin position="92"/>
        <end position="115"/>
    </location>
</feature>
<keyword evidence="4 16" id="KW-0812">Transmembrane</keyword>
<evidence type="ECO:0000256" key="13">
    <source>
        <dbReference type="ARBA" id="ARBA00041418"/>
    </source>
</evidence>
<dbReference type="Pfam" id="PF01098">
    <property type="entry name" value="FTSW_RODA_SPOVE"/>
    <property type="match status" value="1"/>
</dbReference>
<keyword evidence="18" id="KW-1185">Reference proteome</keyword>
<organism evidence="17 18">
    <name type="scientific">Moraxella nasicaprae</name>
    <dbReference type="NCBI Taxonomy" id="2904122"/>
    <lineage>
        <taxon>Bacteria</taxon>
        <taxon>Pseudomonadati</taxon>
        <taxon>Pseudomonadota</taxon>
        <taxon>Gammaproteobacteria</taxon>
        <taxon>Moraxellales</taxon>
        <taxon>Moraxellaceae</taxon>
        <taxon>Moraxella</taxon>
    </lineage>
</organism>
<feature type="transmembrane region" description="Helical" evidence="16">
    <location>
        <begin position="65"/>
        <end position="85"/>
    </location>
</feature>
<evidence type="ECO:0000256" key="10">
    <source>
        <dbReference type="ARBA" id="ARBA00033270"/>
    </source>
</evidence>
<feature type="transmembrane region" description="Helical" evidence="16">
    <location>
        <begin position="32"/>
        <end position="53"/>
    </location>
</feature>
<evidence type="ECO:0000256" key="4">
    <source>
        <dbReference type="ARBA" id="ARBA00022692"/>
    </source>
</evidence>
<evidence type="ECO:0000256" key="9">
    <source>
        <dbReference type="ARBA" id="ARBA00032370"/>
    </source>
</evidence>
<dbReference type="Proteomes" id="UP001063782">
    <property type="component" value="Chromosome"/>
</dbReference>
<comment type="subcellular location">
    <subcellularLocation>
        <location evidence="1">Membrane</location>
        <topology evidence="1">Multi-pass membrane protein</topology>
    </subcellularLocation>
</comment>
<evidence type="ECO:0000256" key="8">
    <source>
        <dbReference type="ARBA" id="ARBA00023136"/>
    </source>
</evidence>
<evidence type="ECO:0000256" key="15">
    <source>
        <dbReference type="ARBA" id="ARBA00049902"/>
    </source>
</evidence>
<dbReference type="InterPro" id="IPR001182">
    <property type="entry name" value="FtsW/RodA"/>
</dbReference>
<evidence type="ECO:0000256" key="7">
    <source>
        <dbReference type="ARBA" id="ARBA00022989"/>
    </source>
</evidence>
<feature type="transmembrane region" description="Helical" evidence="16">
    <location>
        <begin position="209"/>
        <end position="229"/>
    </location>
</feature>
<keyword evidence="6" id="KW-0573">Peptidoglycan synthesis</keyword>
<comment type="similarity">
    <text evidence="11">Belongs to the SEDS family. FtsW subfamily.</text>
</comment>
<evidence type="ECO:0000313" key="17">
    <source>
        <dbReference type="EMBL" id="UXZ04263.1"/>
    </source>
</evidence>
<feature type="transmembrane region" description="Helical" evidence="16">
    <location>
        <begin position="187"/>
        <end position="204"/>
    </location>
</feature>
<feature type="transmembrane region" description="Helical" evidence="16">
    <location>
        <begin position="361"/>
        <end position="382"/>
    </location>
</feature>
<evidence type="ECO:0000256" key="12">
    <source>
        <dbReference type="ARBA" id="ARBA00041185"/>
    </source>
</evidence>
<proteinExistence type="inferred from homology"/>
<feature type="transmembrane region" description="Helical" evidence="16">
    <location>
        <begin position="294"/>
        <end position="316"/>
    </location>
</feature>
<protein>
    <recommendedName>
        <fullName evidence="12">Probable peptidoglycan glycosyltransferase FtsW</fullName>
        <ecNumber evidence="14">2.4.99.28</ecNumber>
    </recommendedName>
    <alternativeName>
        <fullName evidence="13">Cell division protein FtsW</fullName>
    </alternativeName>
    <alternativeName>
        <fullName evidence="10">Cell wall polymerase</fullName>
    </alternativeName>
    <alternativeName>
        <fullName evidence="9">Peptidoglycan polymerase</fullName>
    </alternativeName>
</protein>
<dbReference type="RefSeq" id="WP_263075748.1">
    <property type="nucleotide sequence ID" value="NZ_CP089977.1"/>
</dbReference>
<sequence>MSSSLFDLFKDRMAGSVNRVEGLSFLPKASTVLVVSLFLLISLSLLMIASASIPFATKHELHQMYFFRNQLMYVVLGLMAGWTVYKVPLKLYCSFGFVVASFITMLALLFSTLILGSKINGATRWISLGVLNFQVAELCKAVMVLVTAEYVVRRSADVRESLMQSWRLAIWFLPTVVLLMAQPDYGSFVMVVATALVIIFVSGVPVRHIVIAAGSAASVFAVFALSSSYRRERVMAMSDPFSDVQDTGYQLANSLIAFGRGGVTGVGYGDSVQKLSHLPEAHTDFLLAITAEELGVLGVLFVLLLEFLIIASIMAISYTALKRRQLRLSYTTFGFAVIIFGQTVINAGMNMGLLPTKGLTLPFYSYGGSSILIMLMMVGYILQVDKKSESIFLNKENSRY</sequence>
<keyword evidence="7 16" id="KW-1133">Transmembrane helix</keyword>
<evidence type="ECO:0000256" key="2">
    <source>
        <dbReference type="ARBA" id="ARBA00022676"/>
    </source>
</evidence>
<evidence type="ECO:0000256" key="5">
    <source>
        <dbReference type="ARBA" id="ARBA00022960"/>
    </source>
</evidence>
<keyword evidence="3" id="KW-0808">Transferase</keyword>
<accession>A0ABY6F2E7</accession>
<evidence type="ECO:0000313" key="18">
    <source>
        <dbReference type="Proteomes" id="UP001063782"/>
    </source>
</evidence>
<keyword evidence="5" id="KW-0133">Cell shape</keyword>
<dbReference type="PANTHER" id="PTHR30474:SF2">
    <property type="entry name" value="PEPTIDOGLYCAN GLYCOSYLTRANSFERASE FTSW-RELATED"/>
    <property type="match status" value="1"/>
</dbReference>